<evidence type="ECO:0000313" key="8">
    <source>
        <dbReference type="Proteomes" id="UP001597497"/>
    </source>
</evidence>
<name>A0ABW5RDV5_9BACL</name>
<feature type="transmembrane region" description="Helical" evidence="6">
    <location>
        <begin position="176"/>
        <end position="193"/>
    </location>
</feature>
<feature type="transmembrane region" description="Helical" evidence="6">
    <location>
        <begin position="78"/>
        <end position="98"/>
    </location>
</feature>
<feature type="transmembrane region" description="Helical" evidence="6">
    <location>
        <begin position="223"/>
        <end position="242"/>
    </location>
</feature>
<keyword evidence="5 6" id="KW-0472">Membrane</keyword>
<gene>
    <name evidence="7" type="ORF">ACFSUC_15525</name>
</gene>
<dbReference type="PANTHER" id="PTHR33802:SF1">
    <property type="entry name" value="XK-RELATED PROTEIN"/>
    <property type="match status" value="1"/>
</dbReference>
<dbReference type="PANTHER" id="PTHR33802">
    <property type="entry name" value="SI:CH211-161H7.5-RELATED"/>
    <property type="match status" value="1"/>
</dbReference>
<comment type="caution">
    <text evidence="7">The sequence shown here is derived from an EMBL/GenBank/DDBJ whole genome shotgun (WGS) entry which is preliminary data.</text>
</comment>
<dbReference type="InterPro" id="IPR004307">
    <property type="entry name" value="TspO_MBR"/>
</dbReference>
<evidence type="ECO:0000313" key="7">
    <source>
        <dbReference type="EMBL" id="MFD2672979.1"/>
    </source>
</evidence>
<feature type="transmembrane region" description="Helical" evidence="6">
    <location>
        <begin position="104"/>
        <end position="123"/>
    </location>
</feature>
<organism evidence="7 8">
    <name type="scientific">Marinicrinis sediminis</name>
    <dbReference type="NCBI Taxonomy" id="1652465"/>
    <lineage>
        <taxon>Bacteria</taxon>
        <taxon>Bacillati</taxon>
        <taxon>Bacillota</taxon>
        <taxon>Bacilli</taxon>
        <taxon>Bacillales</taxon>
        <taxon>Paenibacillaceae</taxon>
    </lineage>
</organism>
<evidence type="ECO:0000256" key="1">
    <source>
        <dbReference type="ARBA" id="ARBA00004141"/>
    </source>
</evidence>
<comment type="subcellular location">
    <subcellularLocation>
        <location evidence="1">Membrane</location>
        <topology evidence="1">Multi-pass membrane protein</topology>
    </subcellularLocation>
</comment>
<evidence type="ECO:0000256" key="2">
    <source>
        <dbReference type="ARBA" id="ARBA00007524"/>
    </source>
</evidence>
<accession>A0ABW5RDV5</accession>
<proteinExistence type="inferred from homology"/>
<keyword evidence="4 6" id="KW-1133">Transmembrane helix</keyword>
<dbReference type="Proteomes" id="UP001597497">
    <property type="component" value="Unassembled WGS sequence"/>
</dbReference>
<keyword evidence="8" id="KW-1185">Reference proteome</keyword>
<sequence length="251" mass="27871">MPMFRWLNIVFFIGVLFINWAANALPLFGRTTGEVSAKYPVAITPASYAFSIWGLIYLLLAGYVLLQALPKWRDKPEILAIGPWFVISCSLNILWMLLWHSLQLTASVCVMIALLISLIVIYLKTRPAVQTGTLIRLLVALPFSIYLGWISVATVLNVTIGLSESGWNGFGLSDTVWAILLLIVTAILAFVISRSYRDPFYGAVIVWALVAIGVKQLDPEPVIAYAAWLLALLVLVYLLMLVSRNLQKEAS</sequence>
<protein>
    <submittedName>
        <fullName evidence="7">TspO/MBR family protein</fullName>
    </submittedName>
</protein>
<evidence type="ECO:0000256" key="6">
    <source>
        <dbReference type="SAM" id="Phobius"/>
    </source>
</evidence>
<dbReference type="Gene3D" id="1.20.1260.100">
    <property type="entry name" value="TspO/MBR protein"/>
    <property type="match status" value="1"/>
</dbReference>
<evidence type="ECO:0000256" key="4">
    <source>
        <dbReference type="ARBA" id="ARBA00022989"/>
    </source>
</evidence>
<dbReference type="RefSeq" id="WP_379930537.1">
    <property type="nucleotide sequence ID" value="NZ_JBHUMM010000043.1"/>
</dbReference>
<dbReference type="EMBL" id="JBHUMM010000043">
    <property type="protein sequence ID" value="MFD2672979.1"/>
    <property type="molecule type" value="Genomic_DNA"/>
</dbReference>
<comment type="similarity">
    <text evidence="2">Belongs to the TspO/BZRP family.</text>
</comment>
<keyword evidence="3 6" id="KW-0812">Transmembrane</keyword>
<dbReference type="Pfam" id="PF03073">
    <property type="entry name" value="TspO_MBR"/>
    <property type="match status" value="1"/>
</dbReference>
<feature type="transmembrane region" description="Helical" evidence="6">
    <location>
        <begin position="48"/>
        <end position="66"/>
    </location>
</feature>
<feature type="transmembrane region" description="Helical" evidence="6">
    <location>
        <begin position="135"/>
        <end position="156"/>
    </location>
</feature>
<evidence type="ECO:0000256" key="3">
    <source>
        <dbReference type="ARBA" id="ARBA00022692"/>
    </source>
</evidence>
<feature type="transmembrane region" description="Helical" evidence="6">
    <location>
        <begin position="200"/>
        <end position="217"/>
    </location>
</feature>
<evidence type="ECO:0000256" key="5">
    <source>
        <dbReference type="ARBA" id="ARBA00023136"/>
    </source>
</evidence>
<reference evidence="8" key="1">
    <citation type="journal article" date="2019" name="Int. J. Syst. Evol. Microbiol.">
        <title>The Global Catalogue of Microorganisms (GCM) 10K type strain sequencing project: providing services to taxonomists for standard genome sequencing and annotation.</title>
        <authorList>
            <consortium name="The Broad Institute Genomics Platform"/>
            <consortium name="The Broad Institute Genome Sequencing Center for Infectious Disease"/>
            <person name="Wu L."/>
            <person name="Ma J."/>
        </authorList>
    </citation>
    <scope>NUCLEOTIDE SEQUENCE [LARGE SCALE GENOMIC DNA]</scope>
    <source>
        <strain evidence="8">KCTC 33676</strain>
    </source>
</reference>
<dbReference type="InterPro" id="IPR038330">
    <property type="entry name" value="TspO/MBR-related_sf"/>
</dbReference>